<dbReference type="InterPro" id="IPR019239">
    <property type="entry name" value="VapB_antitoxin"/>
</dbReference>
<name>A0A8J7C258_9BACT</name>
<dbReference type="Pfam" id="PF09957">
    <property type="entry name" value="VapB_antitoxin"/>
    <property type="match status" value="1"/>
</dbReference>
<dbReference type="Proteomes" id="UP000648239">
    <property type="component" value="Unassembled WGS sequence"/>
</dbReference>
<reference evidence="1 2" key="1">
    <citation type="submission" date="2020-08" db="EMBL/GenBank/DDBJ databases">
        <title>Acidobacteriota in marine sediments use diverse sulfur dissimilation pathways.</title>
        <authorList>
            <person name="Wasmund K."/>
        </authorList>
    </citation>
    <scope>NUCLEOTIDE SEQUENCE [LARGE SCALE GENOMIC DNA]</scope>
    <source>
        <strain evidence="1">MAG AM4</strain>
    </source>
</reference>
<comment type="caution">
    <text evidence="1">The sequence shown here is derived from an EMBL/GenBank/DDBJ whole genome shotgun (WGS) entry which is preliminary data.</text>
</comment>
<accession>A0A8J7C258</accession>
<organism evidence="1 2">
    <name type="scientific">Candidatus Polarisedimenticola svalbardensis</name>
    <dbReference type="NCBI Taxonomy" id="2886004"/>
    <lineage>
        <taxon>Bacteria</taxon>
        <taxon>Pseudomonadati</taxon>
        <taxon>Acidobacteriota</taxon>
        <taxon>Candidatus Polarisedimenticolia</taxon>
        <taxon>Candidatus Polarisedimenticolales</taxon>
        <taxon>Candidatus Polarisedimenticolaceae</taxon>
        <taxon>Candidatus Polarisedimenticola</taxon>
    </lineage>
</organism>
<sequence>MPTNLALDDDLVSEAKKLGNHRSKKDAVNQALLEYVSRRKRRKMLDLFEKVDWDERYDYKEDRKRRG</sequence>
<gene>
    <name evidence="1" type="ORF">IFK94_02685</name>
</gene>
<evidence type="ECO:0000313" key="2">
    <source>
        <dbReference type="Proteomes" id="UP000648239"/>
    </source>
</evidence>
<evidence type="ECO:0000313" key="1">
    <source>
        <dbReference type="EMBL" id="MBD3867006.1"/>
    </source>
</evidence>
<proteinExistence type="predicted"/>
<dbReference type="EMBL" id="JACXWD010000005">
    <property type="protein sequence ID" value="MBD3867006.1"/>
    <property type="molecule type" value="Genomic_DNA"/>
</dbReference>
<protein>
    <submittedName>
        <fullName evidence="1">Type II toxin-antitoxin system VapB family antitoxin</fullName>
    </submittedName>
</protein>
<dbReference type="AlphaFoldDB" id="A0A8J7C258"/>